<gene>
    <name evidence="4" type="ORF">FHX78_111487</name>
</gene>
<dbReference type="SUPFAM" id="SSF56219">
    <property type="entry name" value="DNase I-like"/>
    <property type="match status" value="1"/>
</dbReference>
<dbReference type="AlphaFoldDB" id="A0A561TBS5"/>
<reference evidence="4 5" key="1">
    <citation type="submission" date="2019-06" db="EMBL/GenBank/DDBJ databases">
        <title>Sequencing the genomes of 1000 actinobacteria strains.</title>
        <authorList>
            <person name="Klenk H.-P."/>
        </authorList>
    </citation>
    <scope>NUCLEOTIDE SEQUENCE [LARGE SCALE GENOMIC DNA]</scope>
    <source>
        <strain evidence="4 5">DSM 41695</strain>
    </source>
</reference>
<accession>A0A561TBS5</accession>
<evidence type="ECO:0000259" key="3">
    <source>
        <dbReference type="Pfam" id="PF03372"/>
    </source>
</evidence>
<dbReference type="EMBL" id="VIWV01000001">
    <property type="protein sequence ID" value="TWF84552.1"/>
    <property type="molecule type" value="Genomic_DNA"/>
</dbReference>
<dbReference type="RefSeq" id="WP_145866662.1">
    <property type="nucleotide sequence ID" value="NZ_BNCE01000005.1"/>
</dbReference>
<dbReference type="Proteomes" id="UP000316603">
    <property type="component" value="Unassembled WGS sequence"/>
</dbReference>
<feature type="transmembrane region" description="Helical" evidence="2">
    <location>
        <begin position="73"/>
        <end position="95"/>
    </location>
</feature>
<evidence type="ECO:0000256" key="2">
    <source>
        <dbReference type="SAM" id="Phobius"/>
    </source>
</evidence>
<dbReference type="GO" id="GO:0004527">
    <property type="term" value="F:exonuclease activity"/>
    <property type="evidence" value="ECO:0007669"/>
    <property type="project" value="UniProtKB-KW"/>
</dbReference>
<dbReference type="Pfam" id="PF03372">
    <property type="entry name" value="Exo_endo_phos"/>
    <property type="match status" value="1"/>
</dbReference>
<comment type="caution">
    <text evidence="4">The sequence shown here is derived from an EMBL/GenBank/DDBJ whole genome shotgun (WGS) entry which is preliminary data.</text>
</comment>
<keyword evidence="2" id="KW-0812">Transmembrane</keyword>
<keyword evidence="4" id="KW-0255">Endonuclease</keyword>
<dbReference type="OrthoDB" id="3541033at2"/>
<evidence type="ECO:0000313" key="5">
    <source>
        <dbReference type="Proteomes" id="UP000316603"/>
    </source>
</evidence>
<name>A0A561TBS5_9ACTN</name>
<keyword evidence="4" id="KW-0378">Hydrolase</keyword>
<proteinExistence type="predicted"/>
<dbReference type="InterPro" id="IPR036691">
    <property type="entry name" value="Endo/exonu/phosph_ase_sf"/>
</dbReference>
<feature type="transmembrane region" description="Helical" evidence="2">
    <location>
        <begin position="102"/>
        <end position="125"/>
    </location>
</feature>
<keyword evidence="5" id="KW-1185">Reference proteome</keyword>
<feature type="region of interest" description="Disordered" evidence="1">
    <location>
        <begin position="1"/>
        <end position="27"/>
    </location>
</feature>
<feature type="domain" description="Endonuclease/exonuclease/phosphatase" evidence="3">
    <location>
        <begin position="146"/>
        <end position="393"/>
    </location>
</feature>
<evidence type="ECO:0000256" key="1">
    <source>
        <dbReference type="SAM" id="MobiDB-lite"/>
    </source>
</evidence>
<organism evidence="4 5">
    <name type="scientific">Streptomyces capillispiralis</name>
    <dbReference type="NCBI Taxonomy" id="68182"/>
    <lineage>
        <taxon>Bacteria</taxon>
        <taxon>Bacillati</taxon>
        <taxon>Actinomycetota</taxon>
        <taxon>Actinomycetes</taxon>
        <taxon>Kitasatosporales</taxon>
        <taxon>Streptomycetaceae</taxon>
        <taxon>Streptomyces</taxon>
    </lineage>
</organism>
<feature type="transmembrane region" description="Helical" evidence="2">
    <location>
        <begin position="38"/>
        <end position="61"/>
    </location>
</feature>
<keyword evidence="4" id="KW-0540">Nuclease</keyword>
<keyword evidence="2" id="KW-1133">Transmembrane helix</keyword>
<dbReference type="InterPro" id="IPR005135">
    <property type="entry name" value="Endo/exonuclease/phosphatase"/>
</dbReference>
<evidence type="ECO:0000313" key="4">
    <source>
        <dbReference type="EMBL" id="TWF84552.1"/>
    </source>
</evidence>
<dbReference type="Gene3D" id="3.60.10.10">
    <property type="entry name" value="Endonuclease/exonuclease/phosphatase"/>
    <property type="match status" value="1"/>
</dbReference>
<sequence length="404" mass="45274">MTTQSPPAGPPTLPVPDGVGRTAGTPGRARRTARALRLWYGRVLVAVTGVWLLYAVVRWLVSGRWHWSILLDAAPPVLLVSVPAVLLLAGAAACGRRRRWSAGLASAALLLALTTGSGINWPALWRDPGPVPPGALHVVSLNTQYWGQNSGTDKVYELLHEHPADVYLLQEHVAWRAGLGEEGYSEVDDDDRLRAEFPGYHIARRGELLTLSRFPVVASPPVGPAVELDARPDTTFKRVFERDKVMRTDLSVHGRVLSVYNVHITVPLAVDNLDLFSGYDHDSYFKRKFDWRLEELRGLEEDLDDNPYPTLISGDFNSTESMRELDGIRERADDALRANDELLPMTWRYAAPAAFEWDSVFNRPLPLWRVDWSFTVHGVRVHRYDLLSTGGLSEHRLQDLWVSL</sequence>
<protein>
    <submittedName>
        <fullName evidence="4">Endonuclease/exonuclease/phosphatase (EEP) superfamily protein YafD</fullName>
    </submittedName>
</protein>
<keyword evidence="4" id="KW-0269">Exonuclease</keyword>
<dbReference type="GO" id="GO:0004519">
    <property type="term" value="F:endonuclease activity"/>
    <property type="evidence" value="ECO:0007669"/>
    <property type="project" value="UniProtKB-KW"/>
</dbReference>
<keyword evidence="2" id="KW-0472">Membrane</keyword>